<evidence type="ECO:0000313" key="9">
    <source>
        <dbReference type="Proteomes" id="UP000192491"/>
    </source>
</evidence>
<keyword evidence="3" id="KW-0479">Metal-binding</keyword>
<dbReference type="GO" id="GO:0046872">
    <property type="term" value="F:metal ion binding"/>
    <property type="evidence" value="ECO:0007669"/>
    <property type="project" value="UniProtKB-KW"/>
</dbReference>
<protein>
    <submittedName>
        <fullName evidence="8">Coenzyme A pyrophosphatase</fullName>
    </submittedName>
</protein>
<evidence type="ECO:0000256" key="1">
    <source>
        <dbReference type="ARBA" id="ARBA00001936"/>
    </source>
</evidence>
<dbReference type="Proteomes" id="UP000192491">
    <property type="component" value="Unassembled WGS sequence"/>
</dbReference>
<evidence type="ECO:0000256" key="6">
    <source>
        <dbReference type="ARBA" id="ARBA00023211"/>
    </source>
</evidence>
<gene>
    <name evidence="8" type="ORF">BWK73_43735</name>
</gene>
<evidence type="ECO:0000256" key="5">
    <source>
        <dbReference type="ARBA" id="ARBA00022842"/>
    </source>
</evidence>
<keyword evidence="4" id="KW-0378">Hydrolase</keyword>
<keyword evidence="5" id="KW-0460">Magnesium</keyword>
<dbReference type="InterPro" id="IPR015797">
    <property type="entry name" value="NUDIX_hydrolase-like_dom_sf"/>
</dbReference>
<evidence type="ECO:0000256" key="4">
    <source>
        <dbReference type="ARBA" id="ARBA00022801"/>
    </source>
</evidence>
<evidence type="ECO:0000259" key="7">
    <source>
        <dbReference type="PROSITE" id="PS51462"/>
    </source>
</evidence>
<keyword evidence="6" id="KW-0464">Manganese</keyword>
<evidence type="ECO:0000313" key="8">
    <source>
        <dbReference type="EMBL" id="OQX02127.1"/>
    </source>
</evidence>
<comment type="cofactor">
    <cofactor evidence="2">
        <name>Mg(2+)</name>
        <dbReference type="ChEBI" id="CHEBI:18420"/>
    </cofactor>
</comment>
<sequence length="197" mass="22120">MNNLDSLTLAEITQCLCQPGGATHDVPLQANRDAGVLVPFVRVAESWHLVFIRRPKSERDYHSGQVAFAGGKRDLSDSDLCMTALREAYEEIGVAMQDVTILGQLGIHHSASRYRITPTVGVMPWPYALILNPLEVARVFTIPLQWLAQPHHHEIRYRELVGFAEPVPMVYFQEYDGEVLWGATARITLSLLACLRK</sequence>
<evidence type="ECO:0000256" key="2">
    <source>
        <dbReference type="ARBA" id="ARBA00001946"/>
    </source>
</evidence>
<dbReference type="PANTHER" id="PTHR12992">
    <property type="entry name" value="NUDIX HYDROLASE"/>
    <property type="match status" value="1"/>
</dbReference>
<organism evidence="8 9">
    <name type="scientific">Thiothrix lacustris</name>
    <dbReference type="NCBI Taxonomy" id="525917"/>
    <lineage>
        <taxon>Bacteria</taxon>
        <taxon>Pseudomonadati</taxon>
        <taxon>Pseudomonadota</taxon>
        <taxon>Gammaproteobacteria</taxon>
        <taxon>Thiotrichales</taxon>
        <taxon>Thiotrichaceae</taxon>
        <taxon>Thiothrix</taxon>
    </lineage>
</organism>
<feature type="domain" description="Nudix hydrolase" evidence="7">
    <location>
        <begin position="30"/>
        <end position="163"/>
    </location>
</feature>
<feature type="non-terminal residue" evidence="8">
    <location>
        <position position="197"/>
    </location>
</feature>
<dbReference type="EMBL" id="MTEJ01000515">
    <property type="protein sequence ID" value="OQX02127.1"/>
    <property type="molecule type" value="Genomic_DNA"/>
</dbReference>
<dbReference type="Pfam" id="PF00293">
    <property type="entry name" value="NUDIX"/>
    <property type="match status" value="1"/>
</dbReference>
<dbReference type="PROSITE" id="PS51462">
    <property type="entry name" value="NUDIX"/>
    <property type="match status" value="1"/>
</dbReference>
<comment type="cofactor">
    <cofactor evidence="1">
        <name>Mn(2+)</name>
        <dbReference type="ChEBI" id="CHEBI:29035"/>
    </cofactor>
</comment>
<dbReference type="SUPFAM" id="SSF55811">
    <property type="entry name" value="Nudix"/>
    <property type="match status" value="1"/>
</dbReference>
<dbReference type="AlphaFoldDB" id="A0A1Y1QC37"/>
<dbReference type="Gene3D" id="3.90.79.10">
    <property type="entry name" value="Nucleoside Triphosphate Pyrophosphohydrolase"/>
    <property type="match status" value="1"/>
</dbReference>
<name>A0A1Y1QC37_9GAMM</name>
<comment type="caution">
    <text evidence="8">The sequence shown here is derived from an EMBL/GenBank/DDBJ whole genome shotgun (WGS) entry which is preliminary data.</text>
</comment>
<dbReference type="PANTHER" id="PTHR12992:SF11">
    <property type="entry name" value="MITOCHONDRIAL COENZYME A DIPHOSPHATASE NUDT8"/>
    <property type="match status" value="1"/>
</dbReference>
<dbReference type="InterPro" id="IPR045121">
    <property type="entry name" value="CoAse"/>
</dbReference>
<reference evidence="8 9" key="1">
    <citation type="submission" date="2017-01" db="EMBL/GenBank/DDBJ databases">
        <title>Novel large sulfur bacteria in the metagenomes of groundwater-fed chemosynthetic microbial mats in the Lake Huron basin.</title>
        <authorList>
            <person name="Sharrar A.M."/>
            <person name="Flood B.E."/>
            <person name="Bailey J.V."/>
            <person name="Jones D.S."/>
            <person name="Biddanda B."/>
            <person name="Ruberg S.A."/>
            <person name="Marcus D.N."/>
            <person name="Dick G.J."/>
        </authorList>
    </citation>
    <scope>NUCLEOTIDE SEQUENCE [LARGE SCALE GENOMIC DNA]</scope>
    <source>
        <strain evidence="8">A8</strain>
    </source>
</reference>
<accession>A0A1Y1QC37</accession>
<dbReference type="GO" id="GO:0010945">
    <property type="term" value="F:coenzyme A diphosphatase activity"/>
    <property type="evidence" value="ECO:0007669"/>
    <property type="project" value="InterPro"/>
</dbReference>
<proteinExistence type="predicted"/>
<dbReference type="CDD" id="cd03426">
    <property type="entry name" value="NUDIX_CoAse_Nudt7"/>
    <property type="match status" value="1"/>
</dbReference>
<evidence type="ECO:0000256" key="3">
    <source>
        <dbReference type="ARBA" id="ARBA00022723"/>
    </source>
</evidence>
<dbReference type="InterPro" id="IPR000086">
    <property type="entry name" value="NUDIX_hydrolase_dom"/>
</dbReference>